<evidence type="ECO:0000259" key="1">
    <source>
        <dbReference type="Pfam" id="PF01927"/>
    </source>
</evidence>
<comment type="caution">
    <text evidence="2">The sequence shown here is derived from an EMBL/GenBank/DDBJ whole genome shotgun (WGS) entry which is preliminary data.</text>
</comment>
<dbReference type="PANTHER" id="PTHR39081:SF1">
    <property type="entry name" value="MUT7-C RNASE DOMAIN-CONTAINING PROTEIN"/>
    <property type="match status" value="1"/>
</dbReference>
<dbReference type="Proteomes" id="UP001273768">
    <property type="component" value="Unassembled WGS sequence"/>
</dbReference>
<evidence type="ECO:0000313" key="3">
    <source>
        <dbReference type="Proteomes" id="UP001273768"/>
    </source>
</evidence>
<dbReference type="EMBL" id="JABFFQ010000008">
    <property type="protein sequence ID" value="MDV4343581.1"/>
    <property type="molecule type" value="Genomic_DNA"/>
</dbReference>
<accession>A0ABU3Z436</accession>
<name>A0ABU3Z436_9EURY</name>
<proteinExistence type="predicted"/>
<keyword evidence="3" id="KW-1185">Reference proteome</keyword>
<organism evidence="2 3">
    <name type="scientific">Methanoculleus nereidis</name>
    <dbReference type="NCBI Taxonomy" id="2735141"/>
    <lineage>
        <taxon>Archaea</taxon>
        <taxon>Methanobacteriati</taxon>
        <taxon>Methanobacteriota</taxon>
        <taxon>Stenosarchaea group</taxon>
        <taxon>Methanomicrobia</taxon>
        <taxon>Methanomicrobiales</taxon>
        <taxon>Methanomicrobiaceae</taxon>
        <taxon>Methanoculleus</taxon>
    </lineage>
</organism>
<gene>
    <name evidence="2" type="ORF">HL657_10455</name>
</gene>
<dbReference type="Pfam" id="PF01927">
    <property type="entry name" value="Mut7-C"/>
    <property type="match status" value="1"/>
</dbReference>
<evidence type="ECO:0000313" key="2">
    <source>
        <dbReference type="EMBL" id="MDV4343581.1"/>
    </source>
</evidence>
<protein>
    <recommendedName>
        <fullName evidence="1">Mut7-C RNAse domain-containing protein</fullName>
    </recommendedName>
</protein>
<dbReference type="PANTHER" id="PTHR39081">
    <property type="entry name" value="MUT7-C DOMAIN-CONTAINING PROTEIN"/>
    <property type="match status" value="1"/>
</dbReference>
<dbReference type="RefSeq" id="WP_317296758.1">
    <property type="nucleotide sequence ID" value="NZ_JABFFQ010000008.1"/>
</dbReference>
<feature type="domain" description="Mut7-C RNAse" evidence="1">
    <location>
        <begin position="9"/>
        <end position="156"/>
    </location>
</feature>
<reference evidence="2 3" key="1">
    <citation type="submission" date="2020-05" db="EMBL/GenBank/DDBJ databases">
        <title>Isolation and characterization of methanoarchaea from a cold seep at offshore SW Taiwan.</title>
        <authorList>
            <person name="Chen Y.-W."/>
            <person name="Chen S.-C."/>
            <person name="Lai M.-C."/>
        </authorList>
    </citation>
    <scope>NUCLEOTIDE SEQUENCE [LARGE SCALE GENOMIC DNA]</scope>
    <source>
        <strain evidence="2 3">YWC-01</strain>
    </source>
</reference>
<dbReference type="InterPro" id="IPR002782">
    <property type="entry name" value="Mut7-C_RNAse_dom"/>
</dbReference>
<sequence>MSRRSGERQRFLTDRMLGTLTRYLRFMGYDTMSANSLSPGSSREDTLLLEIATQDGRLLLTRDRELARRGGAQAVYIESEEIMAQIQQVADLGLIEPRIRMSRCSLCNTRLRPATAREIRETRYAPRSARGKEFSWCPACRKLYWMGSHSASLERRLKEMRSSP</sequence>